<evidence type="ECO:0000313" key="4">
    <source>
        <dbReference type="Proteomes" id="UP001597139"/>
    </source>
</evidence>
<dbReference type="InterPro" id="IPR036291">
    <property type="entry name" value="NAD(P)-bd_dom_sf"/>
</dbReference>
<dbReference type="RefSeq" id="WP_267645837.1">
    <property type="nucleotide sequence ID" value="NZ_JANHGR010000001.1"/>
</dbReference>
<dbReference type="Proteomes" id="UP001597139">
    <property type="component" value="Unassembled WGS sequence"/>
</dbReference>
<dbReference type="InterPro" id="IPR050812">
    <property type="entry name" value="Preph/Arog_dehydrog"/>
</dbReference>
<dbReference type="SUPFAM" id="SSF51735">
    <property type="entry name" value="NAD(P)-binding Rossmann-fold domains"/>
    <property type="match status" value="1"/>
</dbReference>
<dbReference type="PROSITE" id="PS51176">
    <property type="entry name" value="PDH_ADH"/>
    <property type="match status" value="1"/>
</dbReference>
<reference evidence="3 4" key="1">
    <citation type="journal article" date="2019" name="Int. J. Syst. Evol. Microbiol.">
        <title>The Global Catalogue of Microorganisms (GCM) 10K type strain sequencing project: providing services to taxonomists for standard genome sequencing and annotation.</title>
        <authorList>
            <consortium name="The Broad Institute Genomics Platform"/>
            <consortium name="The Broad Institute Genome Sequencing Center for Infectious Disease"/>
            <person name="Wu L."/>
            <person name="Ma J."/>
        </authorList>
    </citation>
    <scope>NUCLEOTIDE SEQUENCE [LARGE SCALE GENOMIC DNA]</scope>
    <source>
        <strain evidence="3 4">CGMCC 1.12859</strain>
    </source>
</reference>
<evidence type="ECO:0000313" key="3">
    <source>
        <dbReference type="EMBL" id="MFD1566544.1"/>
    </source>
</evidence>
<comment type="caution">
    <text evidence="3">The sequence shown here is derived from an EMBL/GenBank/DDBJ whole genome shotgun (WGS) entry which is preliminary data.</text>
</comment>
<keyword evidence="1" id="KW-0560">Oxidoreductase</keyword>
<dbReference type="EMBL" id="JBHUCZ010000001">
    <property type="protein sequence ID" value="MFD1566544.1"/>
    <property type="molecule type" value="Genomic_DNA"/>
</dbReference>
<gene>
    <name evidence="3" type="ORF">ACFSAU_03485</name>
</gene>
<dbReference type="PANTHER" id="PTHR21363:SF0">
    <property type="entry name" value="PREPHENATE DEHYDROGENASE [NADP(+)]"/>
    <property type="match status" value="1"/>
</dbReference>
<proteinExistence type="predicted"/>
<name>A0ABD6BPQ7_9EURY</name>
<keyword evidence="4" id="KW-1185">Reference proteome</keyword>
<dbReference type="PANTHER" id="PTHR21363">
    <property type="entry name" value="PREPHENATE DEHYDROGENASE"/>
    <property type="match status" value="1"/>
</dbReference>
<dbReference type="SUPFAM" id="SSF48179">
    <property type="entry name" value="6-phosphogluconate dehydrogenase C-terminal domain-like"/>
    <property type="match status" value="1"/>
</dbReference>
<feature type="domain" description="Prephenate/arogenate dehydrogenase" evidence="2">
    <location>
        <begin position="1"/>
        <end position="265"/>
    </location>
</feature>
<organism evidence="3 4">
    <name type="scientific">Halolamina litorea</name>
    <dbReference type="NCBI Taxonomy" id="1515593"/>
    <lineage>
        <taxon>Archaea</taxon>
        <taxon>Methanobacteriati</taxon>
        <taxon>Methanobacteriota</taxon>
        <taxon>Stenosarchaea group</taxon>
        <taxon>Halobacteria</taxon>
        <taxon>Halobacteriales</taxon>
        <taxon>Haloferacaceae</taxon>
    </lineage>
</organism>
<dbReference type="AlphaFoldDB" id="A0ABD6BPQ7"/>
<evidence type="ECO:0000259" key="2">
    <source>
        <dbReference type="PROSITE" id="PS51176"/>
    </source>
</evidence>
<sequence length="265" mass="27172">MTLCIVGAGAMGRWLAATVDAAPALDTDLAFADTDADAAADAAAAFADAETVPLDGGTPAADRSFETVCLAVPIPAVEAAVANWAPHAESAMLDLSGVMVGPVDAMREHLPGRERASLHPLFAPQRAPGNVALVADSVGTTLSPLLDALREAGNDLFETTPEEHDDAMTTVQAKSHAAVLAWALAGDDVREEFHTPVSAGLSDLAGTVTEGEARVYADVQEAFGGADAVAEAARELADADHEAFAALYERAAERAGSTPTTEGER</sequence>
<accession>A0ABD6BPQ7</accession>
<dbReference type="Gene3D" id="3.40.50.720">
    <property type="entry name" value="NAD(P)-binding Rossmann-like Domain"/>
    <property type="match status" value="1"/>
</dbReference>
<protein>
    <submittedName>
        <fullName evidence="3">Prephenate dehydrogenase/arogenate dehydrogenase family protein</fullName>
    </submittedName>
</protein>
<dbReference type="InterPro" id="IPR008927">
    <property type="entry name" value="6-PGluconate_DH-like_C_sf"/>
</dbReference>
<dbReference type="GO" id="GO:0008977">
    <property type="term" value="F:prephenate dehydrogenase (NAD+) activity"/>
    <property type="evidence" value="ECO:0007669"/>
    <property type="project" value="UniProtKB-ARBA"/>
</dbReference>
<dbReference type="InterPro" id="IPR003099">
    <property type="entry name" value="Prephen_DH"/>
</dbReference>
<evidence type="ECO:0000256" key="1">
    <source>
        <dbReference type="ARBA" id="ARBA00023002"/>
    </source>
</evidence>